<evidence type="ECO:0000256" key="2">
    <source>
        <dbReference type="ARBA" id="ARBA00022737"/>
    </source>
</evidence>
<evidence type="ECO:0000259" key="5">
    <source>
        <dbReference type="PROSITE" id="PS51186"/>
    </source>
</evidence>
<dbReference type="EC" id="2.3.1.189" evidence="4"/>
<keyword evidence="7" id="KW-1185">Reference proteome</keyword>
<evidence type="ECO:0000313" key="6">
    <source>
        <dbReference type="EMBL" id="VEH69184.1"/>
    </source>
</evidence>
<dbReference type="Proteomes" id="UP000273044">
    <property type="component" value="Chromosome"/>
</dbReference>
<keyword evidence="1 6" id="KW-0808">Transferase</keyword>
<organism evidence="6 7">
    <name type="scientific">Arachnia propionica</name>
    <dbReference type="NCBI Taxonomy" id="1750"/>
    <lineage>
        <taxon>Bacteria</taxon>
        <taxon>Bacillati</taxon>
        <taxon>Actinomycetota</taxon>
        <taxon>Actinomycetes</taxon>
        <taxon>Propionibacteriales</taxon>
        <taxon>Propionibacteriaceae</taxon>
        <taxon>Arachnia</taxon>
    </lineage>
</organism>
<dbReference type="Pfam" id="PF00583">
    <property type="entry name" value="Acetyltransf_1"/>
    <property type="match status" value="1"/>
</dbReference>
<evidence type="ECO:0000256" key="1">
    <source>
        <dbReference type="ARBA" id="ARBA00022679"/>
    </source>
</evidence>
<reference evidence="6 7" key="1">
    <citation type="submission" date="2018-12" db="EMBL/GenBank/DDBJ databases">
        <authorList>
            <consortium name="Pathogen Informatics"/>
        </authorList>
    </citation>
    <scope>NUCLEOTIDE SEQUENCE [LARGE SCALE GENOMIC DNA]</scope>
    <source>
        <strain evidence="6 7">NCTC12967</strain>
    </source>
</reference>
<dbReference type="GO" id="GO:0010125">
    <property type="term" value="P:mycothiol biosynthetic process"/>
    <property type="evidence" value="ECO:0007669"/>
    <property type="project" value="UniProtKB-UniRule"/>
</dbReference>
<dbReference type="InterPro" id="IPR016181">
    <property type="entry name" value="Acyl_CoA_acyltransferase"/>
</dbReference>
<dbReference type="AlphaFoldDB" id="A0A448MVP1"/>
<dbReference type="RefSeq" id="WP_061788334.1">
    <property type="nucleotide sequence ID" value="NZ_LR134406.1"/>
</dbReference>
<dbReference type="InterPro" id="IPR000182">
    <property type="entry name" value="GNAT_dom"/>
</dbReference>
<proteinExistence type="predicted"/>
<evidence type="ECO:0000313" key="7">
    <source>
        <dbReference type="Proteomes" id="UP000273044"/>
    </source>
</evidence>
<evidence type="ECO:0000256" key="4">
    <source>
        <dbReference type="NCBIfam" id="TIGR03448"/>
    </source>
</evidence>
<dbReference type="Gene3D" id="3.40.630.30">
    <property type="match status" value="1"/>
</dbReference>
<dbReference type="CDD" id="cd04301">
    <property type="entry name" value="NAT_SF"/>
    <property type="match status" value="1"/>
</dbReference>
<keyword evidence="2" id="KW-0677">Repeat</keyword>
<dbReference type="GO" id="GO:0008999">
    <property type="term" value="F:protein-N-terminal-alanine acetyltransferase activity"/>
    <property type="evidence" value="ECO:0007669"/>
    <property type="project" value="TreeGrafter"/>
</dbReference>
<dbReference type="EMBL" id="LR134406">
    <property type="protein sequence ID" value="VEH69184.1"/>
    <property type="molecule type" value="Genomic_DNA"/>
</dbReference>
<name>A0A448MVP1_9ACTN</name>
<sequence>MPELDPRVTAAACEAHDGFSPLNDSARLVLDRARKGEVWARQDGFAILDDHDDTILVAVSPGARGKGLGTSLVAEAVAARPGHSVWAFRTLPAARAVAAKLGLRPARELLRMGRSLTGIVPVPAPTGYRILPFNPSDAEGVVEVNRAAFAHHPEQGRLTIDDFQALTRQPWFNAAGLLVAHHDDEVAGFHWTKRHDANLGEVYVLAVRPGHGGAGLGRALLTAGLAHLHTVGCEDVELYVEASEERVVALYTATGFRTLNVDTAYRRGDTP</sequence>
<dbReference type="GO" id="GO:0035447">
    <property type="term" value="F:mycothiol synthase activity"/>
    <property type="evidence" value="ECO:0007669"/>
    <property type="project" value="UniProtKB-UniRule"/>
</dbReference>
<dbReference type="GeneID" id="64405945"/>
<dbReference type="PANTHER" id="PTHR43617">
    <property type="entry name" value="L-AMINO ACID N-ACETYLTRANSFERASE"/>
    <property type="match status" value="1"/>
</dbReference>
<feature type="domain" description="N-acetyltransferase" evidence="5">
    <location>
        <begin position="128"/>
        <end position="271"/>
    </location>
</feature>
<dbReference type="InterPro" id="IPR017813">
    <property type="entry name" value="Mycothiol_AcTrfase"/>
</dbReference>
<dbReference type="InterPro" id="IPR050276">
    <property type="entry name" value="MshD_Acetyltransferase"/>
</dbReference>
<keyword evidence="3 6" id="KW-0012">Acyltransferase</keyword>
<evidence type="ECO:0000256" key="3">
    <source>
        <dbReference type="ARBA" id="ARBA00023315"/>
    </source>
</evidence>
<dbReference type="SUPFAM" id="SSF55729">
    <property type="entry name" value="Acyl-CoA N-acyltransferases (Nat)"/>
    <property type="match status" value="1"/>
</dbReference>
<gene>
    <name evidence="6" type="primary">mshD</name>
    <name evidence="6" type="ORF">NCTC12967_00448</name>
</gene>
<accession>A0A448MVP1</accession>
<dbReference type="PROSITE" id="PS51186">
    <property type="entry name" value="GNAT"/>
    <property type="match status" value="1"/>
</dbReference>
<dbReference type="NCBIfam" id="TIGR03448">
    <property type="entry name" value="mycothiol_MshD"/>
    <property type="match status" value="1"/>
</dbReference>
<dbReference type="PANTHER" id="PTHR43617:SF31">
    <property type="entry name" value="MYCOTHIOL ACETYLTRANSFERASE"/>
    <property type="match status" value="1"/>
</dbReference>
<protein>
    <recommendedName>
        <fullName evidence="4">Mycothiol synthase</fullName>
        <ecNumber evidence="4">2.3.1.189</ecNumber>
    </recommendedName>
</protein>